<dbReference type="InterPro" id="IPR016039">
    <property type="entry name" value="Thiolase-like"/>
</dbReference>
<name>A0A812RIZ5_9DINO</name>
<dbReference type="PANTHER" id="PTHR43775">
    <property type="entry name" value="FATTY ACID SYNTHASE"/>
    <property type="match status" value="1"/>
</dbReference>
<dbReference type="InterPro" id="IPR050091">
    <property type="entry name" value="PKS_NRPS_Biosynth_Enz"/>
</dbReference>
<keyword evidence="2" id="KW-0597">Phosphoprotein</keyword>
<evidence type="ECO:0000313" key="4">
    <source>
        <dbReference type="EMBL" id="CAE7441068.1"/>
    </source>
</evidence>
<reference evidence="4" key="1">
    <citation type="submission" date="2021-02" db="EMBL/GenBank/DDBJ databases">
        <authorList>
            <person name="Dougan E. K."/>
            <person name="Rhodes N."/>
            <person name="Thang M."/>
            <person name="Chan C."/>
        </authorList>
    </citation>
    <scope>NUCLEOTIDE SEQUENCE</scope>
</reference>
<dbReference type="InterPro" id="IPR029058">
    <property type="entry name" value="AB_hydrolase_fold"/>
</dbReference>
<keyword evidence="5" id="KW-1185">Reference proteome</keyword>
<dbReference type="SUPFAM" id="SSF53901">
    <property type="entry name" value="Thiolase-like"/>
    <property type="match status" value="1"/>
</dbReference>
<evidence type="ECO:0000259" key="3">
    <source>
        <dbReference type="PROSITE" id="PS52004"/>
    </source>
</evidence>
<comment type="caution">
    <text evidence="4">The sequence shown here is derived from an EMBL/GenBank/DDBJ whole genome shotgun (WGS) entry which is preliminary data.</text>
</comment>
<sequence>MVKHNGKTSHLTFPERKAEADLMYQCIDASNVAFGEINYAAWWQRRKPSTWDMDPNRARAKVEAHGTGTTIGDATEAHALQDVFGMWRKRKSNPVLVGSVKANVGHLEASAGMAGLLAVLAVFRRRAAAGNAELRQLSPFVAGAGDVIGLEFPIHTTPLTQSRVTACCNSFGFAGTIGTAVLASPEPPSVTRQVRHRIAFVFALSADLPKLLEEKEGCRSLLQSASYPAVVQRLVKNMPVAVDAIALTKVLLGQGECPEQLKSTACAVFQLCLASLWKVHGVQPALRQHLVVRARCRYEVSAKVVAAQFDMAVVLEAAGTRPFQDAVRCIQAVNSGAKVVPGARAAPELFASIGQVCRSLVFDLSALGDTGGPQTHETQVDYNEAEFGPSTIPFQELDSLQWATFTSLLRSRFRLRDIAMDATVAMIAQQLQKTPQTSACVPQEAAEAETLQALTSLEKETPSNTLIGVHGIDGDPMSLQFKTLAMRLSGEVAMYALKVTPLVRGTCSNLEDLAKIHVETLVARFGYSSYNIYGHSFGAMVAHKMAELLELRGVAVTLFLGDFEVAYPPERFMESPDMDEFTDRCRMGSWEGPEMEAYKILLRRHMFAHREDAQYCRTLLKEVADPQRREHELKGFVLTKARPSNMPMETYFAMINEFAANMGFHEKLVMESSKAIGSRHEDGESFYDWHTYQPGKLPAATLFVSNSKEFSCCVEVNKQFYAELDVVPVLDHEHYNLLESQ</sequence>
<dbReference type="InterPro" id="IPR014031">
    <property type="entry name" value="Ketoacyl_synth_C"/>
</dbReference>
<dbReference type="Pfam" id="PF02801">
    <property type="entry name" value="Ketoacyl-synt_C"/>
    <property type="match status" value="1"/>
</dbReference>
<evidence type="ECO:0000313" key="5">
    <source>
        <dbReference type="Proteomes" id="UP000604046"/>
    </source>
</evidence>
<gene>
    <name evidence="4" type="primary">cdmE</name>
    <name evidence="4" type="ORF">SNAT2548_LOCUS23971</name>
</gene>
<protein>
    <submittedName>
        <fullName evidence="4">CdmE protein</fullName>
    </submittedName>
</protein>
<keyword evidence="1" id="KW-0596">Phosphopantetheine</keyword>
<dbReference type="EMBL" id="CAJNDS010002341">
    <property type="protein sequence ID" value="CAE7441068.1"/>
    <property type="molecule type" value="Genomic_DNA"/>
</dbReference>
<dbReference type="SUPFAM" id="SSF53474">
    <property type="entry name" value="alpha/beta-Hydrolases"/>
    <property type="match status" value="1"/>
</dbReference>
<proteinExistence type="predicted"/>
<dbReference type="Proteomes" id="UP000604046">
    <property type="component" value="Unassembled WGS sequence"/>
</dbReference>
<dbReference type="Pfam" id="PF00975">
    <property type="entry name" value="Thioesterase"/>
    <property type="match status" value="1"/>
</dbReference>
<feature type="non-terminal residue" evidence="4">
    <location>
        <position position="1"/>
    </location>
</feature>
<organism evidence="4 5">
    <name type="scientific">Symbiodinium natans</name>
    <dbReference type="NCBI Taxonomy" id="878477"/>
    <lineage>
        <taxon>Eukaryota</taxon>
        <taxon>Sar</taxon>
        <taxon>Alveolata</taxon>
        <taxon>Dinophyceae</taxon>
        <taxon>Suessiales</taxon>
        <taxon>Symbiodiniaceae</taxon>
        <taxon>Symbiodinium</taxon>
    </lineage>
</organism>
<evidence type="ECO:0000256" key="1">
    <source>
        <dbReference type="ARBA" id="ARBA00022450"/>
    </source>
</evidence>
<accession>A0A812RIZ5</accession>
<dbReference type="Gene3D" id="3.40.47.10">
    <property type="match status" value="1"/>
</dbReference>
<feature type="domain" description="Ketosynthase family 3 (KS3)" evidence="3">
    <location>
        <begin position="1"/>
        <end position="184"/>
    </location>
</feature>
<dbReference type="GO" id="GO:0004312">
    <property type="term" value="F:fatty acid synthase activity"/>
    <property type="evidence" value="ECO:0007669"/>
    <property type="project" value="TreeGrafter"/>
</dbReference>
<dbReference type="OrthoDB" id="16262at2759"/>
<dbReference type="GO" id="GO:0006633">
    <property type="term" value="P:fatty acid biosynthetic process"/>
    <property type="evidence" value="ECO:0007669"/>
    <property type="project" value="TreeGrafter"/>
</dbReference>
<dbReference type="InterPro" id="IPR001031">
    <property type="entry name" value="Thioesterase"/>
</dbReference>
<dbReference type="Gene3D" id="3.40.50.1820">
    <property type="entry name" value="alpha/beta hydrolase"/>
    <property type="match status" value="1"/>
</dbReference>
<dbReference type="PANTHER" id="PTHR43775:SF37">
    <property type="entry name" value="SI:DKEY-61P9.11"/>
    <property type="match status" value="1"/>
</dbReference>
<dbReference type="PROSITE" id="PS52004">
    <property type="entry name" value="KS3_2"/>
    <property type="match status" value="1"/>
</dbReference>
<dbReference type="InterPro" id="IPR020841">
    <property type="entry name" value="PKS_Beta-ketoAc_synthase_dom"/>
</dbReference>
<dbReference type="AlphaFoldDB" id="A0A812RIZ5"/>
<evidence type="ECO:0000256" key="2">
    <source>
        <dbReference type="ARBA" id="ARBA00022553"/>
    </source>
</evidence>